<keyword evidence="5" id="KW-0460">Magnesium</keyword>
<dbReference type="InterPro" id="IPR005479">
    <property type="entry name" value="CPAse_ATP-bd"/>
</dbReference>
<reference evidence="11" key="1">
    <citation type="journal article" date="2014" name="Genome Biol. Evol.">
        <title>Pangenome evidence for extensive interdomain horizontal transfer affecting lineage core and shell genes in uncultured planktonic thaumarchaeota and euryarchaeota.</title>
        <authorList>
            <person name="Deschamps P."/>
            <person name="Zivanovic Y."/>
            <person name="Moreira D."/>
            <person name="Rodriguez-Valera F."/>
            <person name="Lopez-Garcia P."/>
        </authorList>
    </citation>
    <scope>NUCLEOTIDE SEQUENCE</scope>
</reference>
<dbReference type="Pfam" id="PF00289">
    <property type="entry name" value="Biotin_carb_N"/>
    <property type="match status" value="1"/>
</dbReference>
<evidence type="ECO:0000256" key="1">
    <source>
        <dbReference type="ARBA" id="ARBA00001936"/>
    </source>
</evidence>
<evidence type="ECO:0000256" key="5">
    <source>
        <dbReference type="ARBA" id="ARBA00022842"/>
    </source>
</evidence>
<dbReference type="InterPro" id="IPR005482">
    <property type="entry name" value="Biotin_COase_C"/>
</dbReference>
<dbReference type="InterPro" id="IPR016185">
    <property type="entry name" value="PreATP-grasp_dom_sf"/>
</dbReference>
<evidence type="ECO:0000256" key="6">
    <source>
        <dbReference type="ARBA" id="ARBA00023267"/>
    </source>
</evidence>
<evidence type="ECO:0000256" key="7">
    <source>
        <dbReference type="PROSITE-ProRule" id="PRU00409"/>
    </source>
</evidence>
<dbReference type="SUPFAM" id="SSF56059">
    <property type="entry name" value="Glutathione synthetase ATP-binding domain-like"/>
    <property type="match status" value="1"/>
</dbReference>
<dbReference type="SUPFAM" id="SSF52440">
    <property type="entry name" value="PreATP-grasp domain"/>
    <property type="match status" value="1"/>
</dbReference>
<name>A0A075FPB8_9EURY</name>
<dbReference type="PROSITE" id="PS50979">
    <property type="entry name" value="BC"/>
    <property type="match status" value="1"/>
</dbReference>
<dbReference type="EMBL" id="KF900342">
    <property type="protein sequence ID" value="AIE91552.1"/>
    <property type="molecule type" value="Genomic_DNA"/>
</dbReference>
<evidence type="ECO:0000256" key="2">
    <source>
        <dbReference type="ARBA" id="ARBA00022598"/>
    </source>
</evidence>
<dbReference type="GO" id="GO:0046872">
    <property type="term" value="F:metal ion binding"/>
    <property type="evidence" value="ECO:0007669"/>
    <property type="project" value="InterPro"/>
</dbReference>
<dbReference type="InterPro" id="IPR011054">
    <property type="entry name" value="Rudment_hybrid_motif"/>
</dbReference>
<dbReference type="GO" id="GO:0004075">
    <property type="term" value="F:biotin carboxylase activity"/>
    <property type="evidence" value="ECO:0007669"/>
    <property type="project" value="UniProtKB-EC"/>
</dbReference>
<evidence type="ECO:0000259" key="10">
    <source>
        <dbReference type="PROSITE" id="PS50979"/>
    </source>
</evidence>
<dbReference type="SUPFAM" id="SSF51246">
    <property type="entry name" value="Rudiment single hybrid motif"/>
    <property type="match status" value="1"/>
</dbReference>
<sequence>MTSGPLDNAPRPFGTVLVANRGEIAVRVLQAAREAGLRGIAVYSDADVNSLHVEVADDAVHLPGSTLAETYLNSEALISAAGDCGAEAIHPGYGFLSERADFAIAVEDAGLVWIGPPSGAISTMGDKISARIRMLESGVPVIPGEELSVPDGADHLGALAACAARVGYPLLLKASAGGGGKGMRAVHEPKMLRTEYEAASREASAAFGDGTIYVERLLSGARHVELQILSDSHGNCIHLNERDCSLQRRHQKVIEESPSPAVNHQLRQAMGDAAVTAAKAVDYIGAGTVEFMLSPKGDFYFLEMNTRLQVEHPVTEMTTGIDLVQKQFEVAAGLQLGIAQSDVGMSGHAIEARIYAEDASKGFLPVVGRLALWKPPHGPGIRVDSGVRQGDVVTTDFDPMLAKLVVHAPTRQAALRRLDAALADLVALGVTTNIGFLRNAAAHHAFASGSITTEFLDSAPISEFAEPGADPSVLVAIASAAQRLGMERAPSDIASGSVDEHTGHSGDPFRTLSRSFP</sequence>
<feature type="domain" description="Biotin carboxylation" evidence="10">
    <location>
        <begin position="12"/>
        <end position="461"/>
    </location>
</feature>
<dbReference type="PROSITE" id="PS00866">
    <property type="entry name" value="CPSASE_1"/>
    <property type="match status" value="1"/>
</dbReference>
<keyword evidence="6" id="KW-0092">Biotin</keyword>
<evidence type="ECO:0000256" key="8">
    <source>
        <dbReference type="SAM" id="MobiDB-lite"/>
    </source>
</evidence>
<dbReference type="PROSITE" id="PS00867">
    <property type="entry name" value="CPSASE_2"/>
    <property type="match status" value="1"/>
</dbReference>
<evidence type="ECO:0000259" key="9">
    <source>
        <dbReference type="PROSITE" id="PS50975"/>
    </source>
</evidence>
<feature type="region of interest" description="Disordered" evidence="8">
    <location>
        <begin position="490"/>
        <end position="517"/>
    </location>
</feature>
<gene>
    <name evidence="11" type="primary">bccA</name>
</gene>
<dbReference type="PANTHER" id="PTHR18866:SF33">
    <property type="entry name" value="METHYLCROTONOYL-COA CARBOXYLASE SUBUNIT ALPHA, MITOCHONDRIAL-RELATED"/>
    <property type="match status" value="1"/>
</dbReference>
<evidence type="ECO:0000256" key="3">
    <source>
        <dbReference type="ARBA" id="ARBA00022741"/>
    </source>
</evidence>
<evidence type="ECO:0000256" key="4">
    <source>
        <dbReference type="ARBA" id="ARBA00022840"/>
    </source>
</evidence>
<proteinExistence type="predicted"/>
<keyword evidence="2 11" id="KW-0436">Ligase</keyword>
<accession>A0A075FPB8</accession>
<comment type="cofactor">
    <cofactor evidence="1">
        <name>Mn(2+)</name>
        <dbReference type="ChEBI" id="CHEBI:29035"/>
    </cofactor>
</comment>
<dbReference type="AlphaFoldDB" id="A0A075FPB8"/>
<dbReference type="InterPro" id="IPR005481">
    <property type="entry name" value="BC-like_N"/>
</dbReference>
<evidence type="ECO:0000313" key="11">
    <source>
        <dbReference type="EMBL" id="AIE91552.1"/>
    </source>
</evidence>
<dbReference type="InterPro" id="IPR011761">
    <property type="entry name" value="ATP-grasp"/>
</dbReference>
<dbReference type="Gene3D" id="3.30.470.20">
    <property type="entry name" value="ATP-grasp fold, B domain"/>
    <property type="match status" value="1"/>
</dbReference>
<dbReference type="Pfam" id="PF02785">
    <property type="entry name" value="Biotin_carb_C"/>
    <property type="match status" value="1"/>
</dbReference>
<dbReference type="InterPro" id="IPR011764">
    <property type="entry name" value="Biotin_carboxylation_dom"/>
</dbReference>
<dbReference type="InterPro" id="IPR050856">
    <property type="entry name" value="Biotin_carboxylase_complex"/>
</dbReference>
<dbReference type="PANTHER" id="PTHR18866">
    <property type="entry name" value="CARBOXYLASE:PYRUVATE/ACETYL-COA/PROPIONYL-COA CARBOXYLASE"/>
    <property type="match status" value="1"/>
</dbReference>
<organism evidence="11">
    <name type="scientific">uncultured marine group II/III euryarchaeote AD1000_12_E11</name>
    <dbReference type="NCBI Taxonomy" id="1457726"/>
    <lineage>
        <taxon>Archaea</taxon>
        <taxon>Methanobacteriati</taxon>
        <taxon>Methanobacteriota</taxon>
        <taxon>environmental samples</taxon>
    </lineage>
</organism>
<keyword evidence="4 7" id="KW-0067">ATP-binding</keyword>
<dbReference type="EC" id="6.3.4.14" evidence="11"/>
<feature type="domain" description="ATP-grasp" evidence="9">
    <location>
        <begin position="131"/>
        <end position="332"/>
    </location>
</feature>
<dbReference type="Pfam" id="PF02786">
    <property type="entry name" value="CPSase_L_D2"/>
    <property type="match status" value="1"/>
</dbReference>
<dbReference type="PROSITE" id="PS50975">
    <property type="entry name" value="ATP_GRASP"/>
    <property type="match status" value="1"/>
</dbReference>
<dbReference type="GO" id="GO:0005524">
    <property type="term" value="F:ATP binding"/>
    <property type="evidence" value="ECO:0007669"/>
    <property type="project" value="UniProtKB-UniRule"/>
</dbReference>
<protein>
    <submittedName>
        <fullName evidence="11">Carbamoyl-phosphate synthase ATP-binding subunit L (BccA)</fullName>
        <ecNumber evidence="11">6.3.4.14</ecNumber>
    </submittedName>
</protein>
<keyword evidence="3 7" id="KW-0547">Nucleotide-binding</keyword>
<dbReference type="SMART" id="SM00878">
    <property type="entry name" value="Biotin_carb_C"/>
    <property type="match status" value="1"/>
</dbReference>